<dbReference type="GO" id="GO:0009245">
    <property type="term" value="P:lipid A biosynthetic process"/>
    <property type="evidence" value="ECO:0007669"/>
    <property type="project" value="InterPro"/>
</dbReference>
<keyword evidence="4 9" id="KW-0812">Transmembrane</keyword>
<dbReference type="PANTHER" id="PTHR30606:SF9">
    <property type="entry name" value="LIPID A BIOSYNTHESIS LAUROYLTRANSFERASE"/>
    <property type="match status" value="1"/>
</dbReference>
<keyword evidence="2 9" id="KW-0997">Cell inner membrane</keyword>
<dbReference type="PANTHER" id="PTHR30606">
    <property type="entry name" value="LIPID A BIOSYNTHESIS LAUROYL ACYLTRANSFERASE"/>
    <property type="match status" value="1"/>
</dbReference>
<comment type="subcellular location">
    <subcellularLocation>
        <location evidence="9">Cell inner membrane</location>
        <topology evidence="9">Single-pass membrane protein</topology>
    </subcellularLocation>
</comment>
<name>A0A3M8SKR4_9GAMM</name>
<comment type="pathway">
    <text evidence="9">Glycolipid biosynthesis; KDO(2)-lipid A biosynthesis; KDO(2)-lipid A from CMP-3-deoxy-D-manno-octulosonate and lipid IV(A): step 3/4.</text>
</comment>
<dbReference type="RefSeq" id="WP_123089145.1">
    <property type="nucleotide sequence ID" value="NZ_RIBS01000011.1"/>
</dbReference>
<comment type="caution">
    <text evidence="10">The sequence shown here is derived from an EMBL/GenBank/DDBJ whole genome shotgun (WGS) entry which is preliminary data.</text>
</comment>
<dbReference type="UniPathway" id="UPA00360">
    <property type="reaction ID" value="UER00485"/>
</dbReference>
<evidence type="ECO:0000256" key="8">
    <source>
        <dbReference type="ARBA" id="ARBA00023315"/>
    </source>
</evidence>
<evidence type="ECO:0000313" key="10">
    <source>
        <dbReference type="EMBL" id="RNF81938.1"/>
    </source>
</evidence>
<evidence type="ECO:0000256" key="9">
    <source>
        <dbReference type="HAMAP-Rule" id="MF_01942"/>
    </source>
</evidence>
<evidence type="ECO:0000256" key="5">
    <source>
        <dbReference type="ARBA" id="ARBA00022985"/>
    </source>
</evidence>
<dbReference type="EMBL" id="RIBS01000011">
    <property type="protein sequence ID" value="RNF81938.1"/>
    <property type="molecule type" value="Genomic_DNA"/>
</dbReference>
<comment type="function">
    <text evidence="9">Catalyzes the transfer of an acyl chain from an acyl-[acyl-carrier-protein] (ACP) to a Kdo(2)-lipid IV(A) to form a Kdo(2)-(acyl)-lipid IV(A).</text>
</comment>
<keyword evidence="8 9" id="KW-0012">Acyltransferase</keyword>
<sequence length="323" mass="36323">MSDESASTGAAASPYTPGPPPRAPRYWLGWLGVGCAWLLARLPWPLQRWLGRRVGDVLRICLRERRFVAARNLALCFPERDAAAQAALLRDSFAELGIGLFEFARAWWGDVTPMRRELRVEGLEHLDAARADGRGVIIVSGHFTTLEIAARLMCDHAPLAGMYRPHDQGVMEWAVKRGRLRYAAAMFTREELRPALKHLKQGGLLWFAPDQDTRRGESVFVPFFGLPAYSLTSTHQLARLSGAAVLAFAHERRDDGGYTLRLSPAFTDFPSKDARTDTARVMAAIEAMVRHVPAQYLWIHRRFKRQPDGRGALYRKDRPPPGE</sequence>
<protein>
    <recommendedName>
        <fullName evidence="9">Lipid A biosynthesis acyltransferase</fullName>
        <ecNumber evidence="9">2.3.1.241</ecNumber>
    </recommendedName>
    <alternativeName>
        <fullName evidence="9">Kdo(2)-lipid IV(A) acyltransferase</fullName>
    </alternativeName>
</protein>
<reference evidence="10 11" key="1">
    <citation type="submission" date="2018-11" db="EMBL/GenBank/DDBJ databases">
        <title>Lysobacter cryohumiis sp. nov., isolated from soil in the Tianshan Mountains, Xinjiang, China.</title>
        <authorList>
            <person name="Luo Y."/>
            <person name="Sheng H."/>
        </authorList>
    </citation>
    <scope>NUCLEOTIDE SEQUENCE [LARGE SCALE GENOMIC DNA]</scope>
    <source>
        <strain evidence="10 11">ZS60</strain>
    </source>
</reference>
<accession>A0A3M8SKR4</accession>
<keyword evidence="11" id="KW-1185">Reference proteome</keyword>
<keyword evidence="1 9" id="KW-1003">Cell membrane</keyword>
<dbReference type="InterPro" id="IPR011920">
    <property type="entry name" value="Lipid_A_LpxL_LpxP"/>
</dbReference>
<feature type="short sequence motif" description="HXXXXD motif" evidence="9">
    <location>
        <begin position="142"/>
        <end position="147"/>
    </location>
</feature>
<organism evidence="10 11">
    <name type="scientific">Montanilutibacter psychrotolerans</name>
    <dbReference type="NCBI Taxonomy" id="1327343"/>
    <lineage>
        <taxon>Bacteria</taxon>
        <taxon>Pseudomonadati</taxon>
        <taxon>Pseudomonadota</taxon>
        <taxon>Gammaproteobacteria</taxon>
        <taxon>Lysobacterales</taxon>
        <taxon>Lysobacteraceae</taxon>
        <taxon>Montanilutibacter</taxon>
    </lineage>
</organism>
<comment type="pathway">
    <text evidence="9">Bacterial outer membrane biogenesis; lipopolysaccharide biosynthesis.</text>
</comment>
<keyword evidence="5 9" id="KW-0448">Lipopolysaccharide biosynthesis</keyword>
<proteinExistence type="inferred from homology"/>
<dbReference type="CDD" id="cd07984">
    <property type="entry name" value="LPLAT_LABLAT-like"/>
    <property type="match status" value="1"/>
</dbReference>
<dbReference type="NCBIfam" id="TIGR02207">
    <property type="entry name" value="lipid_A_htrB"/>
    <property type="match status" value="1"/>
</dbReference>
<keyword evidence="7 9" id="KW-0472">Membrane</keyword>
<evidence type="ECO:0000256" key="3">
    <source>
        <dbReference type="ARBA" id="ARBA00022679"/>
    </source>
</evidence>
<dbReference type="Pfam" id="PF03279">
    <property type="entry name" value="Lip_A_acyltrans"/>
    <property type="match status" value="1"/>
</dbReference>
<comment type="catalytic activity">
    <reaction evidence="9">
        <text>an alpha-Kdo-(2-&gt;4)-alpha-Kdo-(2-&gt;6)-lipid IVA + a fatty acyl-[ACP] = an alpha-Kdo-(2-&gt;4)-alpha-Kdo-(2-&gt;6)-(acyl)-lipid IVA + holo-[ACP]</text>
        <dbReference type="Rhea" id="RHEA:69396"/>
        <dbReference type="Rhea" id="RHEA-COMP:9685"/>
        <dbReference type="Rhea" id="RHEA-COMP:14125"/>
        <dbReference type="ChEBI" id="CHEBI:64479"/>
        <dbReference type="ChEBI" id="CHEBI:138651"/>
        <dbReference type="ChEBI" id="CHEBI:176429"/>
        <dbReference type="ChEBI" id="CHEBI:176430"/>
        <dbReference type="EC" id="2.3.1.241"/>
    </reaction>
</comment>
<dbReference type="GO" id="GO:0009103">
    <property type="term" value="P:lipopolysaccharide biosynthetic process"/>
    <property type="evidence" value="ECO:0007669"/>
    <property type="project" value="UniProtKB-UniRule"/>
</dbReference>
<evidence type="ECO:0000256" key="2">
    <source>
        <dbReference type="ARBA" id="ARBA00022519"/>
    </source>
</evidence>
<dbReference type="GO" id="GO:0005886">
    <property type="term" value="C:plasma membrane"/>
    <property type="evidence" value="ECO:0007669"/>
    <property type="project" value="UniProtKB-SubCell"/>
</dbReference>
<evidence type="ECO:0000256" key="1">
    <source>
        <dbReference type="ARBA" id="ARBA00022475"/>
    </source>
</evidence>
<dbReference type="GO" id="GO:0036104">
    <property type="term" value="P:Kdo2-lipid A biosynthetic process"/>
    <property type="evidence" value="ECO:0007669"/>
    <property type="project" value="UniProtKB-UniRule"/>
</dbReference>
<gene>
    <name evidence="9 10" type="primary">lpxL</name>
    <name evidence="10" type="ORF">EER27_16000</name>
</gene>
<comment type="similarity">
    <text evidence="9">Belongs to the LpxL/LpxM/LpxP family.</text>
</comment>
<dbReference type="Proteomes" id="UP000267049">
    <property type="component" value="Unassembled WGS sequence"/>
</dbReference>
<dbReference type="OrthoDB" id="9803456at2"/>
<dbReference type="GO" id="GO:0008913">
    <property type="term" value="F:Kdo2-lipid IVA acyltransferase activity"/>
    <property type="evidence" value="ECO:0007669"/>
    <property type="project" value="UniProtKB-EC"/>
</dbReference>
<dbReference type="AlphaFoldDB" id="A0A3M8SKR4"/>
<dbReference type="InterPro" id="IPR004960">
    <property type="entry name" value="LipA_acyltrans"/>
</dbReference>
<dbReference type="EC" id="2.3.1.241" evidence="9"/>
<dbReference type="PIRSF" id="PIRSF026649">
    <property type="entry name" value="MsbB"/>
    <property type="match status" value="1"/>
</dbReference>
<dbReference type="HAMAP" id="MF_01942">
    <property type="entry name" value="Lipid_A_LpxL_LpxP"/>
    <property type="match status" value="1"/>
</dbReference>
<keyword evidence="3 9" id="KW-0808">Transferase</keyword>
<evidence type="ECO:0000256" key="4">
    <source>
        <dbReference type="ARBA" id="ARBA00022692"/>
    </source>
</evidence>
<evidence type="ECO:0000256" key="7">
    <source>
        <dbReference type="ARBA" id="ARBA00023136"/>
    </source>
</evidence>
<dbReference type="UniPathway" id="UPA00030"/>
<keyword evidence="6 9" id="KW-1133">Transmembrane helix</keyword>
<evidence type="ECO:0000313" key="11">
    <source>
        <dbReference type="Proteomes" id="UP000267049"/>
    </source>
</evidence>
<evidence type="ECO:0000256" key="6">
    <source>
        <dbReference type="ARBA" id="ARBA00022989"/>
    </source>
</evidence>